<feature type="region of interest" description="Disordered" evidence="1">
    <location>
        <begin position="1"/>
        <end position="57"/>
    </location>
</feature>
<protein>
    <recommendedName>
        <fullName evidence="2">Smr domain-containing protein</fullName>
    </recommendedName>
</protein>
<dbReference type="OrthoDB" id="3231855at2759"/>
<dbReference type="Pfam" id="PF08590">
    <property type="entry name" value="DUF1771"/>
    <property type="match status" value="1"/>
</dbReference>
<gene>
    <name evidence="3" type="ORF">C5167_025588</name>
</gene>
<dbReference type="PANTHER" id="PTHR47812">
    <property type="entry name" value="SMR (SMALL MUTS RELATED) DOMAIN-CONTAINING PROTEIN"/>
    <property type="match status" value="1"/>
</dbReference>
<dbReference type="SMART" id="SM01162">
    <property type="entry name" value="DUF1771"/>
    <property type="match status" value="1"/>
</dbReference>
<dbReference type="EMBL" id="CM010719">
    <property type="protein sequence ID" value="RZC63846.1"/>
    <property type="molecule type" value="Genomic_DNA"/>
</dbReference>
<feature type="compositionally biased region" description="Polar residues" evidence="1">
    <location>
        <begin position="11"/>
        <end position="23"/>
    </location>
</feature>
<evidence type="ECO:0000313" key="4">
    <source>
        <dbReference type="Proteomes" id="UP000316621"/>
    </source>
</evidence>
<dbReference type="InterPro" id="IPR036063">
    <property type="entry name" value="Smr_dom_sf"/>
</dbReference>
<proteinExistence type="predicted"/>
<dbReference type="Gene3D" id="3.30.1370.110">
    <property type="match status" value="1"/>
</dbReference>
<feature type="compositionally biased region" description="Basic and acidic residues" evidence="1">
    <location>
        <begin position="1"/>
        <end position="10"/>
    </location>
</feature>
<dbReference type="Proteomes" id="UP000316621">
    <property type="component" value="Chromosome 5"/>
</dbReference>
<dbReference type="PROSITE" id="PS50828">
    <property type="entry name" value="SMR"/>
    <property type="match status" value="1"/>
</dbReference>
<name>A0A4Y7JTG4_PAPSO</name>
<dbReference type="AlphaFoldDB" id="A0A4Y7JTG4"/>
<dbReference type="SMART" id="SM00463">
    <property type="entry name" value="SMR"/>
    <property type="match status" value="1"/>
</dbReference>
<evidence type="ECO:0000259" key="2">
    <source>
        <dbReference type="PROSITE" id="PS50828"/>
    </source>
</evidence>
<dbReference type="SUPFAM" id="SSF160443">
    <property type="entry name" value="SMR domain-like"/>
    <property type="match status" value="1"/>
</dbReference>
<dbReference type="OMA" id="DHLSAQH"/>
<keyword evidence="4" id="KW-1185">Reference proteome</keyword>
<evidence type="ECO:0000313" key="3">
    <source>
        <dbReference type="EMBL" id="RZC63846.1"/>
    </source>
</evidence>
<dbReference type="Gramene" id="RZC63846">
    <property type="protein sequence ID" value="RZC63846"/>
    <property type="gene ID" value="C5167_025588"/>
</dbReference>
<dbReference type="InterPro" id="IPR002625">
    <property type="entry name" value="Smr_dom"/>
</dbReference>
<sequence>MRDGVREQLRSKNTISASNSSDSKVMGLRNRTSGWAAFGQQERQGMKKTEFDSDPYPPVENTPTCLLPLKQVLLNGSAKSFSSVVRASVLSPNVEFEERVLAAGSSSKPGNEGVSDVEKLKELHKWADDSLIEDVLGAVNNDFSQASTVLQTMFSSDSSNQTGTAYPLDTSNQLQEKGEETNILVEECLCEKRLEPSSEEVSTKSILYAPVSLISGQVLAAPIEPEWQEDDIYLSLRKDAIRATRSAAQHSRAASNAFLRGDHYSAQELSRKAQAEWMAAESLNYKAAQEILRIRNHKNDVWKLDLHGLHASEAVHALKERLWRIETQFPLTVHPNKVVKPIDSSSCLSMAGQTEKEEGITSQRPGVLQVITGTGNHSRGGQAAIPMAVRSFLIENGYRIDGTRPGVIAVRPKFRDHRLN</sequence>
<evidence type="ECO:0000256" key="1">
    <source>
        <dbReference type="SAM" id="MobiDB-lite"/>
    </source>
</evidence>
<feature type="domain" description="Smr" evidence="2">
    <location>
        <begin position="304"/>
        <end position="413"/>
    </location>
</feature>
<accession>A0A4Y7JTG4</accession>
<dbReference type="PANTHER" id="PTHR47812:SF2">
    <property type="entry name" value="SMR (SMALL MUTS RELATED) DOMAIN-CONTAINING PROTEIN"/>
    <property type="match status" value="1"/>
</dbReference>
<dbReference type="InterPro" id="IPR013899">
    <property type="entry name" value="DUF1771"/>
</dbReference>
<organism evidence="3 4">
    <name type="scientific">Papaver somniferum</name>
    <name type="common">Opium poppy</name>
    <dbReference type="NCBI Taxonomy" id="3469"/>
    <lineage>
        <taxon>Eukaryota</taxon>
        <taxon>Viridiplantae</taxon>
        <taxon>Streptophyta</taxon>
        <taxon>Embryophyta</taxon>
        <taxon>Tracheophyta</taxon>
        <taxon>Spermatophyta</taxon>
        <taxon>Magnoliopsida</taxon>
        <taxon>Ranunculales</taxon>
        <taxon>Papaveraceae</taxon>
        <taxon>Papaveroideae</taxon>
        <taxon>Papaver</taxon>
    </lineage>
</organism>
<dbReference type="STRING" id="3469.A0A4Y7JTG4"/>
<reference evidence="3 4" key="1">
    <citation type="journal article" date="2018" name="Science">
        <title>The opium poppy genome and morphinan production.</title>
        <authorList>
            <person name="Guo L."/>
            <person name="Winzer T."/>
            <person name="Yang X."/>
            <person name="Li Y."/>
            <person name="Ning Z."/>
            <person name="He Z."/>
            <person name="Teodor R."/>
            <person name="Lu Y."/>
            <person name="Bowser T.A."/>
            <person name="Graham I.A."/>
            <person name="Ye K."/>
        </authorList>
    </citation>
    <scope>NUCLEOTIDE SEQUENCE [LARGE SCALE GENOMIC DNA]</scope>
    <source>
        <strain evidence="4">cv. HN1</strain>
        <tissue evidence="3">Leaves</tissue>
    </source>
</reference>